<gene>
    <name evidence="5" type="ORF">HNQ77_004800</name>
</gene>
<keyword evidence="2" id="KW-0560">Oxidoreductase</keyword>
<dbReference type="GO" id="GO:0016491">
    <property type="term" value="F:oxidoreductase activity"/>
    <property type="evidence" value="ECO:0007669"/>
    <property type="project" value="UniProtKB-KW"/>
</dbReference>
<dbReference type="Gene3D" id="3.40.50.720">
    <property type="entry name" value="NAD(P)-binding Rossmann-like Domain"/>
    <property type="match status" value="1"/>
</dbReference>
<dbReference type="OrthoDB" id="9775296at2"/>
<sequence>MKSVLITGTSSGIGEATAQYFLKRGWRVFATARQPEKLGAWSHTEQVIPVPLDVTKPESVRSAIGDALRIAGRLDVLVNNAGVGLAGPLEAIPVEEIERHFQTNFFGSIRMIQEILPVFRRQRQGVIVNVSSVAGRFGVPFLSAYCAGKFALEGLSESLYYELLPFNIRIKLIEPGGIKTSFTQRFSRHDDYQPNLDTVETRVNQASGPASTLPGPERVAEVIFKTSTDGTERLRYPVKTQGASILQRMLPERQWRSIISKSFGITRSKAEV</sequence>
<dbReference type="PRINTS" id="PR00081">
    <property type="entry name" value="GDHRDH"/>
</dbReference>
<comment type="similarity">
    <text evidence="1 3">Belongs to the short-chain dehydrogenases/reductases (SDR) family.</text>
</comment>
<dbReference type="Pfam" id="PF00106">
    <property type="entry name" value="adh_short"/>
    <property type="match status" value="1"/>
</dbReference>
<protein>
    <submittedName>
        <fullName evidence="5">NAD(P)-dependent dehydrogenase (Short-subunit alcohol dehydrogenase family)</fullName>
    </submittedName>
</protein>
<dbReference type="EMBL" id="JACHEK010000011">
    <property type="protein sequence ID" value="MBB6146819.1"/>
    <property type="molecule type" value="Genomic_DNA"/>
</dbReference>
<accession>A0A841K4F1</accession>
<dbReference type="InterPro" id="IPR036291">
    <property type="entry name" value="NAD(P)-bd_dom_sf"/>
</dbReference>
<evidence type="ECO:0000313" key="6">
    <source>
        <dbReference type="Proteomes" id="UP000538666"/>
    </source>
</evidence>
<reference evidence="5 6" key="1">
    <citation type="submission" date="2020-08" db="EMBL/GenBank/DDBJ databases">
        <title>Genomic Encyclopedia of Type Strains, Phase IV (KMG-IV): sequencing the most valuable type-strain genomes for metagenomic binning, comparative biology and taxonomic classification.</title>
        <authorList>
            <person name="Goeker M."/>
        </authorList>
    </citation>
    <scope>NUCLEOTIDE SEQUENCE [LARGE SCALE GENOMIC DNA]</scope>
    <source>
        <strain evidence="5 6">DSM 103733</strain>
    </source>
</reference>
<dbReference type="PANTHER" id="PTHR43976:SF16">
    <property type="entry name" value="SHORT-CHAIN DEHYDROGENASE_REDUCTASE FAMILY PROTEIN"/>
    <property type="match status" value="1"/>
</dbReference>
<dbReference type="InterPro" id="IPR057326">
    <property type="entry name" value="KR_dom"/>
</dbReference>
<organism evidence="5 6">
    <name type="scientific">Silvibacterium bohemicum</name>
    <dbReference type="NCBI Taxonomy" id="1577686"/>
    <lineage>
        <taxon>Bacteria</taxon>
        <taxon>Pseudomonadati</taxon>
        <taxon>Acidobacteriota</taxon>
        <taxon>Terriglobia</taxon>
        <taxon>Terriglobales</taxon>
        <taxon>Acidobacteriaceae</taxon>
        <taxon>Silvibacterium</taxon>
    </lineage>
</organism>
<dbReference type="SMART" id="SM00822">
    <property type="entry name" value="PKS_KR"/>
    <property type="match status" value="1"/>
</dbReference>
<dbReference type="InterPro" id="IPR002347">
    <property type="entry name" value="SDR_fam"/>
</dbReference>
<dbReference type="PRINTS" id="PR00080">
    <property type="entry name" value="SDRFAMILY"/>
</dbReference>
<evidence type="ECO:0000256" key="2">
    <source>
        <dbReference type="ARBA" id="ARBA00023002"/>
    </source>
</evidence>
<dbReference type="CDD" id="cd05374">
    <property type="entry name" value="17beta-HSD-like_SDR_c"/>
    <property type="match status" value="1"/>
</dbReference>
<evidence type="ECO:0000313" key="5">
    <source>
        <dbReference type="EMBL" id="MBB6146819.1"/>
    </source>
</evidence>
<dbReference type="SUPFAM" id="SSF51735">
    <property type="entry name" value="NAD(P)-binding Rossmann-fold domains"/>
    <property type="match status" value="1"/>
</dbReference>
<dbReference type="AlphaFoldDB" id="A0A841K4F1"/>
<feature type="domain" description="Ketoreductase" evidence="4">
    <location>
        <begin position="2"/>
        <end position="176"/>
    </location>
</feature>
<evidence type="ECO:0000259" key="4">
    <source>
        <dbReference type="SMART" id="SM00822"/>
    </source>
</evidence>
<keyword evidence="6" id="KW-1185">Reference proteome</keyword>
<comment type="caution">
    <text evidence="5">The sequence shown here is derived from an EMBL/GenBank/DDBJ whole genome shotgun (WGS) entry which is preliminary data.</text>
</comment>
<dbReference type="InterPro" id="IPR051911">
    <property type="entry name" value="SDR_oxidoreductase"/>
</dbReference>
<dbReference type="PANTHER" id="PTHR43976">
    <property type="entry name" value="SHORT CHAIN DEHYDROGENASE"/>
    <property type="match status" value="1"/>
</dbReference>
<proteinExistence type="inferred from homology"/>
<name>A0A841K4F1_9BACT</name>
<dbReference type="Proteomes" id="UP000538666">
    <property type="component" value="Unassembled WGS sequence"/>
</dbReference>
<evidence type="ECO:0000256" key="3">
    <source>
        <dbReference type="RuleBase" id="RU000363"/>
    </source>
</evidence>
<evidence type="ECO:0000256" key="1">
    <source>
        <dbReference type="ARBA" id="ARBA00006484"/>
    </source>
</evidence>
<dbReference type="RefSeq" id="WP_050061307.1">
    <property type="nucleotide sequence ID" value="NZ_JACHEK010000011.1"/>
</dbReference>